<evidence type="ECO:0000256" key="4">
    <source>
        <dbReference type="ARBA" id="ARBA00022692"/>
    </source>
</evidence>
<dbReference type="InterPro" id="IPR039428">
    <property type="entry name" value="NUOK/Mnh_C1-like"/>
</dbReference>
<evidence type="ECO:0000256" key="2">
    <source>
        <dbReference type="ARBA" id="ARBA00010388"/>
    </source>
</evidence>
<evidence type="ECO:0000313" key="8">
    <source>
        <dbReference type="EMBL" id="OTA42296.1"/>
    </source>
</evidence>
<dbReference type="EMBL" id="LWLV01000010">
    <property type="protein sequence ID" value="OTA42296.1"/>
    <property type="molecule type" value="Genomic_DNA"/>
</dbReference>
<comment type="subcellular location">
    <subcellularLocation>
        <location evidence="1">Cell membrane</location>
        <topology evidence="1">Multi-pass membrane protein</topology>
    </subcellularLocation>
</comment>
<comment type="caution">
    <text evidence="8">The sequence shown here is derived from an EMBL/GenBank/DDBJ whole genome shotgun (WGS) entry which is preliminary data.</text>
</comment>
<evidence type="ECO:0000256" key="6">
    <source>
        <dbReference type="ARBA" id="ARBA00023136"/>
    </source>
</evidence>
<reference evidence="9" key="1">
    <citation type="submission" date="2016-04" db="EMBL/GenBank/DDBJ databases">
        <authorList>
            <person name="Antunes L.P."/>
            <person name="Martins L.F."/>
            <person name="Pereira R.V."/>
            <person name="Thomas A.M."/>
            <person name="Barbosa D."/>
            <person name="Nascimento L."/>
            <person name="Silva G.M."/>
            <person name="Condomitti G.W."/>
            <person name="Digiampietri L.A."/>
            <person name="Lombardi K.C."/>
            <person name="Ramos P.L."/>
            <person name="Quaggio R.B."/>
            <person name="Oliveira J.C."/>
            <person name="Pascon R.C."/>
            <person name="Cruz J.B."/>
            <person name="Silva A.M."/>
            <person name="Setubal J.C."/>
        </authorList>
    </citation>
    <scope>NUCLEOTIDE SEQUENCE [LARGE SCALE GENOMIC DNA]</scope>
</reference>
<dbReference type="InterPro" id="IPR050601">
    <property type="entry name" value="CPA3_antiporter_subunitC"/>
</dbReference>
<evidence type="ECO:0000256" key="3">
    <source>
        <dbReference type="ARBA" id="ARBA00022475"/>
    </source>
</evidence>
<accession>A0A1Y2T953</accession>
<keyword evidence="6 7" id="KW-0472">Membrane</keyword>
<dbReference type="Proteomes" id="UP000194267">
    <property type="component" value="Unassembled WGS sequence"/>
</dbReference>
<dbReference type="AlphaFoldDB" id="A0A1Y2T953"/>
<keyword evidence="5 7" id="KW-1133">Transmembrane helix</keyword>
<keyword evidence="3" id="KW-1003">Cell membrane</keyword>
<dbReference type="PANTHER" id="PTHR34583:SF2">
    <property type="entry name" value="ANTIPORTER SUBUNIT MNHC2-RELATED"/>
    <property type="match status" value="1"/>
</dbReference>
<evidence type="ECO:0000313" key="9">
    <source>
        <dbReference type="Proteomes" id="UP000194267"/>
    </source>
</evidence>
<feature type="transmembrane region" description="Helical" evidence="7">
    <location>
        <begin position="86"/>
        <end position="107"/>
    </location>
</feature>
<comment type="similarity">
    <text evidence="2">Belongs to the CPA3 antiporters (TC 2.A.63) subunit C family.</text>
</comment>
<organism evidence="8 9">
    <name type="scientific">Symbiobacterium thermophilum</name>
    <dbReference type="NCBI Taxonomy" id="2734"/>
    <lineage>
        <taxon>Bacteria</taxon>
        <taxon>Bacillati</taxon>
        <taxon>Bacillota</taxon>
        <taxon>Clostridia</taxon>
        <taxon>Eubacteriales</taxon>
        <taxon>Symbiobacteriaceae</taxon>
        <taxon>Symbiobacterium</taxon>
    </lineage>
</organism>
<dbReference type="GO" id="GO:0005886">
    <property type="term" value="C:plasma membrane"/>
    <property type="evidence" value="ECO:0007669"/>
    <property type="project" value="UniProtKB-SubCell"/>
</dbReference>
<proteinExistence type="inferred from homology"/>
<dbReference type="PANTHER" id="PTHR34583">
    <property type="entry name" value="ANTIPORTER SUBUNIT MNHC2-RELATED"/>
    <property type="match status" value="1"/>
</dbReference>
<name>A0A1Y2T953_SYMTR</name>
<sequence>MELLAALVIGLLLGVGTYLLLERNMIRIVLGTMLINYATNFMLLTSGRLKTGRAPFLGGSDVQVAAEGSGGIIVDGISYVDPVPQALILTSIVIGLATTAFAFVLSYRTVQECDTDDLLLLRGVEHE</sequence>
<dbReference type="Pfam" id="PF00420">
    <property type="entry name" value="Oxidored_q2"/>
    <property type="match status" value="1"/>
</dbReference>
<keyword evidence="4 7" id="KW-0812">Transmembrane</keyword>
<feature type="transmembrane region" description="Helical" evidence="7">
    <location>
        <begin position="26"/>
        <end position="44"/>
    </location>
</feature>
<evidence type="ECO:0000256" key="5">
    <source>
        <dbReference type="ARBA" id="ARBA00022989"/>
    </source>
</evidence>
<evidence type="ECO:0000256" key="7">
    <source>
        <dbReference type="SAM" id="Phobius"/>
    </source>
</evidence>
<dbReference type="Gene3D" id="1.10.287.3510">
    <property type="match status" value="1"/>
</dbReference>
<evidence type="ECO:0000256" key="1">
    <source>
        <dbReference type="ARBA" id="ARBA00004651"/>
    </source>
</evidence>
<protein>
    <submittedName>
        <fullName evidence="8">Cation:proton antiporter</fullName>
    </submittedName>
</protein>
<gene>
    <name evidence="8" type="ORF">A6D92_00250</name>
</gene>